<dbReference type="AlphaFoldDB" id="A0A6A4GJG6"/>
<sequence length="582" mass="65839">VNALKPFLKRGWSMIDTSASPDPDSGFLSDHRIKPDISVYSDGKPSNNNLCRSCDMETFLELKLNTNSDGFCLDKGPDGVFVEKEGGIARDTRGQLVTYLNAMQASQFRTHGFGVLILGKKCRLLRHTHSAIEVSTRFDYTSSNTSHLQTFFWRLSHACPAVRGVDETFEAQSTVSHEIRTLLNAHTHPVWKVRVGNRFFYVSKSFTRNHHYPVGRGTRCFVAVDCKTFQKCVLKDVWRVVGYHPEGEVYARLHKDKVGNIPGIIAEGDVDSNGEAGGSHSCGFFDSGWSVPNDSTIREHKHYRIVLNVVGEPISEFRSTWELTKCILDAVKAHRDAVKAGVEHRDISPGNIIIVRSNDETAAGYLIDWELSKYQEEEGIRAYERTGTIQFMAARLFSDQPIARTVGDDLESFMLVFLWLAALYAPNKMSEKDRGEVLQVYDSPNRRNRANFLLVGHATPRQFELKSTYLSNVLMELMHVYSARYAVPFNDTEASGISEKMKQLETHLWMIETMQKALKNDEWNATKDHALRQEFVLPVVKENVKKRKSACTEYDYVFCARKRQRGEKPAGSDNDLDSGSGV</sequence>
<evidence type="ECO:0000259" key="1">
    <source>
        <dbReference type="Pfam" id="PF17667"/>
    </source>
</evidence>
<accession>A0A6A4GJG6</accession>
<dbReference type="PANTHER" id="PTHR38248:SF2">
    <property type="entry name" value="FUNK1 11"/>
    <property type="match status" value="1"/>
</dbReference>
<organism evidence="2 3">
    <name type="scientific">Gymnopus androsaceus JB14</name>
    <dbReference type="NCBI Taxonomy" id="1447944"/>
    <lineage>
        <taxon>Eukaryota</taxon>
        <taxon>Fungi</taxon>
        <taxon>Dikarya</taxon>
        <taxon>Basidiomycota</taxon>
        <taxon>Agaricomycotina</taxon>
        <taxon>Agaricomycetes</taxon>
        <taxon>Agaricomycetidae</taxon>
        <taxon>Agaricales</taxon>
        <taxon>Marasmiineae</taxon>
        <taxon>Omphalotaceae</taxon>
        <taxon>Gymnopus</taxon>
    </lineage>
</organism>
<dbReference type="PANTHER" id="PTHR38248">
    <property type="entry name" value="FUNK1 6"/>
    <property type="match status" value="1"/>
</dbReference>
<name>A0A6A4GJG6_9AGAR</name>
<dbReference type="Pfam" id="PF17667">
    <property type="entry name" value="Pkinase_fungal"/>
    <property type="match status" value="1"/>
</dbReference>
<dbReference type="Proteomes" id="UP000799118">
    <property type="component" value="Unassembled WGS sequence"/>
</dbReference>
<feature type="non-terminal residue" evidence="2">
    <location>
        <position position="1"/>
    </location>
</feature>
<proteinExistence type="predicted"/>
<evidence type="ECO:0000313" key="3">
    <source>
        <dbReference type="Proteomes" id="UP000799118"/>
    </source>
</evidence>
<dbReference type="InterPro" id="IPR040976">
    <property type="entry name" value="Pkinase_fungal"/>
</dbReference>
<gene>
    <name evidence="2" type="ORF">BT96DRAFT_840232</name>
</gene>
<protein>
    <recommendedName>
        <fullName evidence="1">Fungal-type protein kinase domain-containing protein</fullName>
    </recommendedName>
</protein>
<dbReference type="InterPro" id="IPR011009">
    <property type="entry name" value="Kinase-like_dom_sf"/>
</dbReference>
<dbReference type="Gene3D" id="1.10.510.10">
    <property type="entry name" value="Transferase(Phosphotransferase) domain 1"/>
    <property type="match status" value="1"/>
</dbReference>
<dbReference type="SUPFAM" id="SSF56112">
    <property type="entry name" value="Protein kinase-like (PK-like)"/>
    <property type="match status" value="1"/>
</dbReference>
<reference evidence="2" key="1">
    <citation type="journal article" date="2019" name="Environ. Microbiol.">
        <title>Fungal ecological strategies reflected in gene transcription - a case study of two litter decomposers.</title>
        <authorList>
            <person name="Barbi F."/>
            <person name="Kohler A."/>
            <person name="Barry K."/>
            <person name="Baskaran P."/>
            <person name="Daum C."/>
            <person name="Fauchery L."/>
            <person name="Ihrmark K."/>
            <person name="Kuo A."/>
            <person name="LaButti K."/>
            <person name="Lipzen A."/>
            <person name="Morin E."/>
            <person name="Grigoriev I.V."/>
            <person name="Henrissat B."/>
            <person name="Lindahl B."/>
            <person name="Martin F."/>
        </authorList>
    </citation>
    <scope>NUCLEOTIDE SEQUENCE</scope>
    <source>
        <strain evidence="2">JB14</strain>
    </source>
</reference>
<evidence type="ECO:0000313" key="2">
    <source>
        <dbReference type="EMBL" id="KAE9385819.1"/>
    </source>
</evidence>
<dbReference type="OrthoDB" id="5592585at2759"/>
<dbReference type="EMBL" id="ML769942">
    <property type="protein sequence ID" value="KAE9385819.1"/>
    <property type="molecule type" value="Genomic_DNA"/>
</dbReference>
<feature type="domain" description="Fungal-type protein kinase" evidence="1">
    <location>
        <begin position="90"/>
        <end position="420"/>
    </location>
</feature>
<keyword evidence="3" id="KW-1185">Reference proteome</keyword>